<comment type="caution">
    <text evidence="3">The sequence shown here is derived from an EMBL/GenBank/DDBJ whole genome shotgun (WGS) entry which is preliminary data.</text>
</comment>
<evidence type="ECO:0000256" key="1">
    <source>
        <dbReference type="SAM" id="MobiDB-lite"/>
    </source>
</evidence>
<organism evidence="3 4">
    <name type="scientific">Sphingobacterium hotanense</name>
    <dbReference type="NCBI Taxonomy" id="649196"/>
    <lineage>
        <taxon>Bacteria</taxon>
        <taxon>Pseudomonadati</taxon>
        <taxon>Bacteroidota</taxon>
        <taxon>Sphingobacteriia</taxon>
        <taxon>Sphingobacteriales</taxon>
        <taxon>Sphingobacteriaceae</taxon>
        <taxon>Sphingobacterium</taxon>
    </lineage>
</organism>
<feature type="region of interest" description="Disordered" evidence="1">
    <location>
        <begin position="27"/>
        <end position="52"/>
    </location>
</feature>
<evidence type="ECO:0000313" key="4">
    <source>
        <dbReference type="Proteomes" id="UP001170954"/>
    </source>
</evidence>
<dbReference type="EMBL" id="JACAGK010000001">
    <property type="protein sequence ID" value="MDM1046701.1"/>
    <property type="molecule type" value="Genomic_DNA"/>
</dbReference>
<gene>
    <name evidence="3" type="ORF">HX018_00350</name>
</gene>
<feature type="signal peptide" evidence="2">
    <location>
        <begin position="1"/>
        <end position="24"/>
    </location>
</feature>
<accession>A0ABT7NHN3</accession>
<reference evidence="3" key="2">
    <citation type="journal article" date="2022" name="Sci. Total Environ.">
        <title>Prevalence, transmission, and molecular epidemiology of tet(X)-positive bacteria among humans, animals, and environmental niches in China: An epidemiological, and genomic-based study.</title>
        <authorList>
            <person name="Dong N."/>
            <person name="Zeng Y."/>
            <person name="Cai C."/>
            <person name="Sun C."/>
            <person name="Lu J."/>
            <person name="Liu C."/>
            <person name="Zhou H."/>
            <person name="Sun Q."/>
            <person name="Shu L."/>
            <person name="Wang H."/>
            <person name="Wang Y."/>
            <person name="Wang S."/>
            <person name="Wu C."/>
            <person name="Chan E.W."/>
            <person name="Chen G."/>
            <person name="Shen Z."/>
            <person name="Chen S."/>
            <person name="Zhang R."/>
        </authorList>
    </citation>
    <scope>NUCLEOTIDE SEQUENCE</scope>
    <source>
        <strain evidence="3">R1692</strain>
    </source>
</reference>
<evidence type="ECO:0000313" key="3">
    <source>
        <dbReference type="EMBL" id="MDM1046701.1"/>
    </source>
</evidence>
<dbReference type="RefSeq" id="WP_286650062.1">
    <property type="nucleotide sequence ID" value="NZ_JACAGK010000001.1"/>
</dbReference>
<evidence type="ECO:0000256" key="2">
    <source>
        <dbReference type="SAM" id="SignalP"/>
    </source>
</evidence>
<feature type="compositionally biased region" description="Polar residues" evidence="1">
    <location>
        <begin position="27"/>
        <end position="46"/>
    </location>
</feature>
<dbReference type="PROSITE" id="PS51257">
    <property type="entry name" value="PROKAR_LIPOPROTEIN"/>
    <property type="match status" value="1"/>
</dbReference>
<proteinExistence type="predicted"/>
<keyword evidence="4" id="KW-1185">Reference proteome</keyword>
<feature type="chain" id="PRO_5045565390" description="MlpB protein" evidence="2">
    <location>
        <begin position="25"/>
        <end position="144"/>
    </location>
</feature>
<evidence type="ECO:0008006" key="5">
    <source>
        <dbReference type="Google" id="ProtNLM"/>
    </source>
</evidence>
<reference evidence="3" key="1">
    <citation type="submission" date="2020-06" db="EMBL/GenBank/DDBJ databases">
        <authorList>
            <person name="Dong N."/>
        </authorList>
    </citation>
    <scope>NUCLEOTIDE SEQUENCE</scope>
    <source>
        <strain evidence="3">R1692</strain>
    </source>
</reference>
<dbReference type="Proteomes" id="UP001170954">
    <property type="component" value="Unassembled WGS sequence"/>
</dbReference>
<protein>
    <recommendedName>
        <fullName evidence="5">MlpB protein</fullName>
    </recommendedName>
</protein>
<sequence>MKVQFKFLSIVALATVLFIGCSQNKSNEATSTNEVSTATQTSNVKTNEPKKGDHVPSNLVCMVNDAYMGKQQLEVPFDGKTYYGCCEMCKKRIPQDESVRYAIDPQSMKKVDKATAYIVLIADGGEVAYFENEQNYTAFKNGAK</sequence>
<keyword evidence="2" id="KW-0732">Signal</keyword>
<name>A0ABT7NHN3_9SPHI</name>